<protein>
    <submittedName>
        <fullName evidence="1">Uncharacterized protein</fullName>
    </submittedName>
</protein>
<dbReference type="EMBL" id="JASBWR010000163">
    <property type="protein sequence ID" value="KAJ9090729.1"/>
    <property type="molecule type" value="Genomic_DNA"/>
</dbReference>
<keyword evidence="2" id="KW-1185">Reference proteome</keyword>
<reference evidence="1" key="1">
    <citation type="submission" date="2023-04" db="EMBL/GenBank/DDBJ databases">
        <title>Draft Genome sequencing of Naganishia species isolated from polar environments using Oxford Nanopore Technology.</title>
        <authorList>
            <person name="Leo P."/>
            <person name="Venkateswaran K."/>
        </authorList>
    </citation>
    <scope>NUCLEOTIDE SEQUENCE</scope>
    <source>
        <strain evidence="1">MNA-CCFEE 5261</strain>
    </source>
</reference>
<comment type="caution">
    <text evidence="1">The sequence shown here is derived from an EMBL/GenBank/DDBJ whole genome shotgun (WGS) entry which is preliminary data.</text>
</comment>
<proteinExistence type="predicted"/>
<evidence type="ECO:0000313" key="2">
    <source>
        <dbReference type="Proteomes" id="UP001241377"/>
    </source>
</evidence>
<dbReference type="Proteomes" id="UP001241377">
    <property type="component" value="Unassembled WGS sequence"/>
</dbReference>
<organism evidence="1 2">
    <name type="scientific">Naganishia cerealis</name>
    <dbReference type="NCBI Taxonomy" id="610337"/>
    <lineage>
        <taxon>Eukaryota</taxon>
        <taxon>Fungi</taxon>
        <taxon>Dikarya</taxon>
        <taxon>Basidiomycota</taxon>
        <taxon>Agaricomycotina</taxon>
        <taxon>Tremellomycetes</taxon>
        <taxon>Filobasidiales</taxon>
        <taxon>Filobasidiaceae</taxon>
        <taxon>Naganishia</taxon>
    </lineage>
</organism>
<evidence type="ECO:0000313" key="1">
    <source>
        <dbReference type="EMBL" id="KAJ9090729.1"/>
    </source>
</evidence>
<sequence length="696" mass="76456">MDAKGGPKRWMAPDRLRGKDRNLRGLEGLAVRLVVGRYPLMGYSSISRSTATPPLTVSIYRRKKKCDGIDAIFKTCLGCRKNGLLCLPWGSDHPHFLAVGGSQNGQVSPEESQVAQNPQRRMGSHDQPERNGACAQESSMRSGMISVNAPSRLSYSLGNGESAVTSSVRDSRISPRQPRIPHDQTRHPFALNALPDATQLPHLPPPPPSPPPLQQIDPDFDPQLSTIMDEPMSPNTAAIWMALIQFTEPIVPPQTVADHTAEPTVFGLQGQRQSLHSVRGYSVDDFTGHGAGLSFTSSGVPQTQTPQIRSDETLTMEYALDPRTDLRRHPHTQQLLNLYLEIADCWLPTFPPGSNNPIRTAVAGLHDSPASVCVRSALASAYIRCMRPPTGSGMGGKQCGGHSAAASGENGLPKPLSVDLEKLFVDTAISSISANPPDLSLSNKLWCIIDLREYASFDLIGKNDDDPHIPTSMALGAYDSNWVSGNAWLGMPMSIGVQLASVVELVADIKDAEKQYGSSKQVPSWIEEGFQDRGFALEQRIKRKDFTRSVPGDAAGVGEPSIGIVLGDLWKATALTVLYQSAFGYGPLHPHLRSTFAELRRTLSITFEHSYRSPPPSHLPHLFGYVSCPVFFAGTLAISAEDRQWARRMVERLGPEQAWRDNKALLEGVWREMDDKGWPVDWYEYMVTHELWVGFY</sequence>
<gene>
    <name evidence="1" type="ORF">QFC19_009471</name>
</gene>
<name>A0ACC2UUG5_9TREE</name>
<accession>A0ACC2UUG5</accession>